<proteinExistence type="predicted"/>
<reference evidence="2" key="1">
    <citation type="submission" date="2016-03" db="EMBL/GenBank/DDBJ databases">
        <title>Draft genome sequence of Rosellinia necatrix.</title>
        <authorList>
            <person name="Kanematsu S."/>
        </authorList>
    </citation>
    <scope>NUCLEOTIDE SEQUENCE [LARGE SCALE GENOMIC DNA]</scope>
    <source>
        <strain evidence="2">W97</strain>
    </source>
</reference>
<evidence type="ECO:0000256" key="1">
    <source>
        <dbReference type="SAM" id="MobiDB-lite"/>
    </source>
</evidence>
<feature type="region of interest" description="Disordered" evidence="1">
    <location>
        <begin position="1"/>
        <end position="43"/>
    </location>
</feature>
<keyword evidence="3" id="KW-1185">Reference proteome</keyword>
<protein>
    <submittedName>
        <fullName evidence="2">Uncharacterized protein</fullName>
    </submittedName>
</protein>
<accession>A0A1S8AC37</accession>
<sequence>MRRLHGCTPNSRPSKEGSSSSSSSSAQRHGRYGRCGELPTSPAGTRIDLAAPLGIGKGQYHPAETKKRAWRLLVCADDVWYDCLALADDEQQRRPGLSGYPKGQLDSPGAGVTLGMLTECCTHLLLVRMVTILRVVQLHRPANRIQASREGRIPRPGRGWGIETARKLTHLTGQNQIRLALPQGHGEPMGSIVWPLSRPVGLQD</sequence>
<evidence type="ECO:0000313" key="3">
    <source>
        <dbReference type="Proteomes" id="UP000054516"/>
    </source>
</evidence>
<evidence type="ECO:0000313" key="2">
    <source>
        <dbReference type="EMBL" id="GAW27240.1"/>
    </source>
</evidence>
<organism evidence="2">
    <name type="scientific">Rosellinia necatrix</name>
    <name type="common">White root-rot fungus</name>
    <dbReference type="NCBI Taxonomy" id="77044"/>
    <lineage>
        <taxon>Eukaryota</taxon>
        <taxon>Fungi</taxon>
        <taxon>Dikarya</taxon>
        <taxon>Ascomycota</taxon>
        <taxon>Pezizomycotina</taxon>
        <taxon>Sordariomycetes</taxon>
        <taxon>Xylariomycetidae</taxon>
        <taxon>Xylariales</taxon>
        <taxon>Xylariaceae</taxon>
        <taxon>Rosellinia</taxon>
    </lineage>
</organism>
<gene>
    <name evidence="2" type="ORF">SAMD00023353_9200320</name>
</gene>
<name>A0A1S8AC37_ROSNE</name>
<dbReference type="EMBL" id="DF977537">
    <property type="protein sequence ID" value="GAW27240.1"/>
    <property type="molecule type" value="Genomic_DNA"/>
</dbReference>
<dbReference type="AlphaFoldDB" id="A0A1S8AC37"/>
<dbReference type="Proteomes" id="UP000054516">
    <property type="component" value="Unassembled WGS sequence"/>
</dbReference>